<reference evidence="2 3" key="1">
    <citation type="submission" date="2021-02" db="EMBL/GenBank/DDBJ databases">
        <title>Genome assembly of Pseudopithomyces chartarum.</title>
        <authorList>
            <person name="Jauregui R."/>
            <person name="Singh J."/>
            <person name="Voisey C."/>
        </authorList>
    </citation>
    <scope>NUCLEOTIDE SEQUENCE [LARGE SCALE GENOMIC DNA]</scope>
    <source>
        <strain evidence="2 3">AGR01</strain>
    </source>
</reference>
<keyword evidence="3" id="KW-1185">Reference proteome</keyword>
<name>A0AAN6REJ8_9PLEO</name>
<organism evidence="2 3">
    <name type="scientific">Pseudopithomyces chartarum</name>
    <dbReference type="NCBI Taxonomy" id="1892770"/>
    <lineage>
        <taxon>Eukaryota</taxon>
        <taxon>Fungi</taxon>
        <taxon>Dikarya</taxon>
        <taxon>Ascomycota</taxon>
        <taxon>Pezizomycotina</taxon>
        <taxon>Dothideomycetes</taxon>
        <taxon>Pleosporomycetidae</taxon>
        <taxon>Pleosporales</taxon>
        <taxon>Massarineae</taxon>
        <taxon>Didymosphaeriaceae</taxon>
        <taxon>Pseudopithomyces</taxon>
    </lineage>
</organism>
<comment type="caution">
    <text evidence="2">The sequence shown here is derived from an EMBL/GenBank/DDBJ whole genome shotgun (WGS) entry which is preliminary data.</text>
</comment>
<evidence type="ECO:0000256" key="1">
    <source>
        <dbReference type="SAM" id="MobiDB-lite"/>
    </source>
</evidence>
<gene>
    <name evidence="2" type="ORF">GRF29_103g246916</name>
</gene>
<accession>A0AAN6REJ8</accession>
<feature type="compositionally biased region" description="Pro residues" evidence="1">
    <location>
        <begin position="15"/>
        <end position="26"/>
    </location>
</feature>
<sequence>MPTPSHLRQLHTLPLQPPQIPQPPILLPIHKHLPTPQPQKPPQQILPIRKPHHALKYRAHGLSPHPSLERTSVESAPPGPSVVAPPDERVEESLRIWRREVVDLPREEAIFWREVPLDVDEGEDAGGVFECEEEAGETAHRVPD</sequence>
<protein>
    <submittedName>
        <fullName evidence="2">Uncharacterized protein</fullName>
    </submittedName>
</protein>
<dbReference type="AlphaFoldDB" id="A0AAN6REJ8"/>
<dbReference type="EMBL" id="WVTA01000009">
    <property type="protein sequence ID" value="KAK3207213.1"/>
    <property type="molecule type" value="Genomic_DNA"/>
</dbReference>
<proteinExistence type="predicted"/>
<feature type="compositionally biased region" description="Low complexity" evidence="1">
    <location>
        <begin position="73"/>
        <end position="85"/>
    </location>
</feature>
<evidence type="ECO:0000313" key="3">
    <source>
        <dbReference type="Proteomes" id="UP001280581"/>
    </source>
</evidence>
<feature type="region of interest" description="Disordered" evidence="1">
    <location>
        <begin position="1"/>
        <end position="45"/>
    </location>
</feature>
<feature type="compositionally biased region" description="Low complexity" evidence="1">
    <location>
        <begin position="1"/>
        <end position="14"/>
    </location>
</feature>
<dbReference type="Proteomes" id="UP001280581">
    <property type="component" value="Unassembled WGS sequence"/>
</dbReference>
<evidence type="ECO:0000313" key="2">
    <source>
        <dbReference type="EMBL" id="KAK3207213.1"/>
    </source>
</evidence>
<feature type="region of interest" description="Disordered" evidence="1">
    <location>
        <begin position="59"/>
        <end position="88"/>
    </location>
</feature>